<reference evidence="2 3" key="1">
    <citation type="submission" date="2016-08" db="EMBL/GenBank/DDBJ databases">
        <authorList>
            <person name="Seilhamer J.J."/>
        </authorList>
    </citation>
    <scope>NUCLEOTIDE SEQUENCE [LARGE SCALE GENOMIC DNA]</scope>
    <source>
        <strain evidence="2 3">A37T2</strain>
    </source>
</reference>
<organism evidence="2 3">
    <name type="scientific">Chitinophaga costaii</name>
    <dbReference type="NCBI Taxonomy" id="1335309"/>
    <lineage>
        <taxon>Bacteria</taxon>
        <taxon>Pseudomonadati</taxon>
        <taxon>Bacteroidota</taxon>
        <taxon>Chitinophagia</taxon>
        <taxon>Chitinophagales</taxon>
        <taxon>Chitinophagaceae</taxon>
        <taxon>Chitinophaga</taxon>
    </lineage>
</organism>
<feature type="chain" id="PRO_5008690525" description="KTSC domain-containing protein" evidence="1">
    <location>
        <begin position="20"/>
        <end position="97"/>
    </location>
</feature>
<accession>A0A1C4DJ48</accession>
<dbReference type="Proteomes" id="UP000242818">
    <property type="component" value="Unassembled WGS sequence"/>
</dbReference>
<gene>
    <name evidence="2" type="ORF">GA0116948_105303</name>
</gene>
<evidence type="ECO:0000313" key="2">
    <source>
        <dbReference type="EMBL" id="SCC31379.1"/>
    </source>
</evidence>
<keyword evidence="3" id="KW-1185">Reference proteome</keyword>
<dbReference type="OrthoDB" id="679006at2"/>
<evidence type="ECO:0008006" key="4">
    <source>
        <dbReference type="Google" id="ProtNLM"/>
    </source>
</evidence>
<dbReference type="EMBL" id="FMAR01000005">
    <property type="protein sequence ID" value="SCC31379.1"/>
    <property type="molecule type" value="Genomic_DNA"/>
</dbReference>
<evidence type="ECO:0000256" key="1">
    <source>
        <dbReference type="SAM" id="SignalP"/>
    </source>
</evidence>
<keyword evidence="1" id="KW-0732">Signal</keyword>
<feature type="signal peptide" evidence="1">
    <location>
        <begin position="1"/>
        <end position="19"/>
    </location>
</feature>
<dbReference type="RefSeq" id="WP_089711705.1">
    <property type="nucleotide sequence ID" value="NZ_FMAR01000005.1"/>
</dbReference>
<sequence>MKKLFFVLICTVVGLSASANSPKSKKNSIEPIKVEIGMRTTESAFRIQKSFVFHDSCGQTITVYVSAPNGTFWADMGSVAGHYVVDHLDSNGCFHEN</sequence>
<dbReference type="AlphaFoldDB" id="A0A1C4DJ48"/>
<name>A0A1C4DJ48_9BACT</name>
<proteinExistence type="predicted"/>
<protein>
    <recommendedName>
        <fullName evidence="4">KTSC domain-containing protein</fullName>
    </recommendedName>
</protein>
<evidence type="ECO:0000313" key="3">
    <source>
        <dbReference type="Proteomes" id="UP000242818"/>
    </source>
</evidence>